<dbReference type="Pfam" id="PF05947">
    <property type="entry name" value="T6SS_TssF"/>
    <property type="match status" value="1"/>
</dbReference>
<dbReference type="InterPro" id="IPR010272">
    <property type="entry name" value="T6SS_TssF"/>
</dbReference>
<protein>
    <submittedName>
        <fullName evidence="2">Type VI secretion protein</fullName>
    </submittedName>
</protein>
<dbReference type="OrthoDB" id="9763676at2"/>
<dbReference type="Proteomes" id="UP000062912">
    <property type="component" value="Unassembled WGS sequence"/>
</dbReference>
<dbReference type="AlphaFoldDB" id="A0A132E5V4"/>
<sequence>MDELLPHFEYELGLLARKLTEFAERYPKIATRLGIQSGQVDDPHISRLVQTFAFMASALDTRLIDDYPEFTESLLGVIYPQYLRCIPSCAIAEIDPASQFGNLTGPFVIPRGTPLDARAALCRFKTIYDVTLTPLHIDAVRYSPTTIAPAKVRLGADATGILSISFVSLSATGRFDAAIPSEPIRVHLSGDRPMIAALTDTLLLRAASAFVEVDCDGRWRALSKVPFEAVGLDDNEALLPDDAGSAGLSFEYLLEYFAFPEKFDFIDIDLARIRRAASAPHARQLTLHVVVRDTPTDSAISQMLGAVSARTFKLFCTPVINLFERSAAPILLTDADRAYPITPLPLEEKGVPPDLYAIDRVFLGERSATDEQKKSFSSAHQEPRTPVPPYRAFSHSASSQQVYWLLSWDRDAALFNARPNPWRLSLVGLDGQPTRPDQPQLDIDLLATNGDLPSRLPIGDSQGDLLNEGAALSCPIRLLTRPTAPMTLTRGEGALWRVLSTFSPQPFDLSQQGLGGLRAFLRLHAPRAAIIAQQSIDSLRSLDYKPAMKWMSLDAKLQSFVRGIEILVSIDEAALRDITLSIFARMLDRFFAPYAPTNSYVQLVIRSAQTEKELLRCEAQPGTRPLL</sequence>
<evidence type="ECO:0000313" key="2">
    <source>
        <dbReference type="EMBL" id="KWF17579.1"/>
    </source>
</evidence>
<dbReference type="PANTHER" id="PTHR35370">
    <property type="entry name" value="CYTOPLASMIC PROTEIN-RELATED-RELATED"/>
    <property type="match status" value="1"/>
</dbReference>
<dbReference type="RefSeq" id="WP_060247039.1">
    <property type="nucleotide sequence ID" value="NZ_LPJR01000094.1"/>
</dbReference>
<dbReference type="NCBIfam" id="TIGR03359">
    <property type="entry name" value="VI_chp_6"/>
    <property type="match status" value="1"/>
</dbReference>
<gene>
    <name evidence="2" type="ORF">WT56_32510</name>
</gene>
<feature type="region of interest" description="Disordered" evidence="1">
    <location>
        <begin position="370"/>
        <end position="392"/>
    </location>
</feature>
<organism evidence="2 3">
    <name type="scientific">Burkholderia pseudomultivorans</name>
    <dbReference type="NCBI Taxonomy" id="1207504"/>
    <lineage>
        <taxon>Bacteria</taxon>
        <taxon>Pseudomonadati</taxon>
        <taxon>Pseudomonadota</taxon>
        <taxon>Betaproteobacteria</taxon>
        <taxon>Burkholderiales</taxon>
        <taxon>Burkholderiaceae</taxon>
        <taxon>Burkholderia</taxon>
        <taxon>Burkholderia cepacia complex</taxon>
    </lineage>
</organism>
<proteinExistence type="predicted"/>
<dbReference type="PIRSF" id="PIRSF028304">
    <property type="entry name" value="UCP028304"/>
    <property type="match status" value="1"/>
</dbReference>
<reference evidence="2 3" key="1">
    <citation type="submission" date="2015-11" db="EMBL/GenBank/DDBJ databases">
        <title>Expanding the genomic diversity of Burkholderia species for the development of highly accurate diagnostics.</title>
        <authorList>
            <person name="Sahl J."/>
            <person name="Keim P."/>
            <person name="Wagner D."/>
        </authorList>
    </citation>
    <scope>NUCLEOTIDE SEQUENCE [LARGE SCALE GENOMIC DNA]</scope>
    <source>
        <strain evidence="2 3">MSMB368WGS</strain>
    </source>
</reference>
<accession>A0A132E5V4</accession>
<evidence type="ECO:0000313" key="3">
    <source>
        <dbReference type="Proteomes" id="UP000062912"/>
    </source>
</evidence>
<dbReference type="EMBL" id="LPJR01000094">
    <property type="protein sequence ID" value="KWF17579.1"/>
    <property type="molecule type" value="Genomic_DNA"/>
</dbReference>
<evidence type="ECO:0000256" key="1">
    <source>
        <dbReference type="SAM" id="MobiDB-lite"/>
    </source>
</evidence>
<comment type="caution">
    <text evidence="2">The sequence shown here is derived from an EMBL/GenBank/DDBJ whole genome shotgun (WGS) entry which is preliminary data.</text>
</comment>
<dbReference type="PANTHER" id="PTHR35370:SF1">
    <property type="entry name" value="TYPE VI SECRETION SYSTEM COMPONENT TSSF1"/>
    <property type="match status" value="1"/>
</dbReference>
<name>A0A132E5V4_9BURK</name>